<sequence length="121" mass="13107">MVKSGVRWPPNSGLPQQNLRTSGPPVTLSVVSRIRNGTNGWRGSVSGAAAAATGKVSPLSGAIASSFYNCKGNNEIYAGGNSSKTKNHLLVFSLRMYDTIWITNISWLGSNNRCVWTRHWL</sequence>
<keyword evidence="3" id="KW-1185">Reference proteome</keyword>
<comment type="caution">
    <text evidence="2">The sequence shown here is derived from an EMBL/GenBank/DDBJ whole genome shotgun (WGS) entry which is preliminary data.</text>
</comment>
<evidence type="ECO:0000313" key="3">
    <source>
        <dbReference type="Proteomes" id="UP001168877"/>
    </source>
</evidence>
<dbReference type="GO" id="GO:0005737">
    <property type="term" value="C:cytoplasm"/>
    <property type="evidence" value="ECO:0007669"/>
    <property type="project" value="TreeGrafter"/>
</dbReference>
<organism evidence="2 3">
    <name type="scientific">Acer saccharum</name>
    <name type="common">Sugar maple</name>
    <dbReference type="NCBI Taxonomy" id="4024"/>
    <lineage>
        <taxon>Eukaryota</taxon>
        <taxon>Viridiplantae</taxon>
        <taxon>Streptophyta</taxon>
        <taxon>Embryophyta</taxon>
        <taxon>Tracheophyta</taxon>
        <taxon>Spermatophyta</taxon>
        <taxon>Magnoliopsida</taxon>
        <taxon>eudicotyledons</taxon>
        <taxon>Gunneridae</taxon>
        <taxon>Pentapetalae</taxon>
        <taxon>rosids</taxon>
        <taxon>malvids</taxon>
        <taxon>Sapindales</taxon>
        <taxon>Sapindaceae</taxon>
        <taxon>Hippocastanoideae</taxon>
        <taxon>Acereae</taxon>
        <taxon>Acer</taxon>
    </lineage>
</organism>
<evidence type="ECO:0000313" key="2">
    <source>
        <dbReference type="EMBL" id="KAK0602083.1"/>
    </source>
</evidence>
<dbReference type="GO" id="GO:0006914">
    <property type="term" value="P:autophagy"/>
    <property type="evidence" value="ECO:0007669"/>
    <property type="project" value="InterPro"/>
</dbReference>
<reference evidence="2" key="1">
    <citation type="journal article" date="2022" name="Plant J.">
        <title>Strategies of tolerance reflected in two North American maple genomes.</title>
        <authorList>
            <person name="McEvoy S.L."/>
            <person name="Sezen U.U."/>
            <person name="Trouern-Trend A."/>
            <person name="McMahon S.M."/>
            <person name="Schaberg P.G."/>
            <person name="Yang J."/>
            <person name="Wegrzyn J.L."/>
            <person name="Swenson N.G."/>
        </authorList>
    </citation>
    <scope>NUCLEOTIDE SEQUENCE</scope>
    <source>
        <strain evidence="2">NS2018</strain>
    </source>
</reference>
<name>A0AA39W4F4_ACESA</name>
<feature type="region of interest" description="Disordered" evidence="1">
    <location>
        <begin position="1"/>
        <end position="24"/>
    </location>
</feature>
<dbReference type="EMBL" id="JAUESC010000003">
    <property type="protein sequence ID" value="KAK0602083.1"/>
    <property type="molecule type" value="Genomic_DNA"/>
</dbReference>
<dbReference type="InterPro" id="IPR045142">
    <property type="entry name" value="BCAS3-like"/>
</dbReference>
<accession>A0AA39W4F4</accession>
<gene>
    <name evidence="2" type="ORF">LWI29_030170</name>
</gene>
<dbReference type="Proteomes" id="UP001168877">
    <property type="component" value="Unassembled WGS sequence"/>
</dbReference>
<evidence type="ECO:0000256" key="1">
    <source>
        <dbReference type="SAM" id="MobiDB-lite"/>
    </source>
</evidence>
<dbReference type="PANTHER" id="PTHR13268:SF7">
    <property type="entry name" value="AUTOPHAGY-RELATED PROTEIN 18F"/>
    <property type="match status" value="1"/>
</dbReference>
<dbReference type="PANTHER" id="PTHR13268">
    <property type="entry name" value="BREAST CARCINOMA AMPLIFIED SEQUENCE 3"/>
    <property type="match status" value="1"/>
</dbReference>
<dbReference type="AlphaFoldDB" id="A0AA39W4F4"/>
<reference evidence="2" key="2">
    <citation type="submission" date="2023-06" db="EMBL/GenBank/DDBJ databases">
        <authorList>
            <person name="Swenson N.G."/>
            <person name="Wegrzyn J.L."/>
            <person name="Mcevoy S.L."/>
        </authorList>
    </citation>
    <scope>NUCLEOTIDE SEQUENCE</scope>
    <source>
        <strain evidence="2">NS2018</strain>
        <tissue evidence="2">Leaf</tissue>
    </source>
</reference>
<proteinExistence type="predicted"/>
<dbReference type="GO" id="GO:0042594">
    <property type="term" value="P:response to starvation"/>
    <property type="evidence" value="ECO:0007669"/>
    <property type="project" value="TreeGrafter"/>
</dbReference>
<protein>
    <submittedName>
        <fullName evidence="2">Uncharacterized protein</fullName>
    </submittedName>
</protein>